<name>G9I0B5_HZNV2</name>
<evidence type="ECO:0000259" key="3">
    <source>
        <dbReference type="PROSITE" id="PS50940"/>
    </source>
</evidence>
<dbReference type="SUPFAM" id="SSF57625">
    <property type="entry name" value="Invertebrate chitin-binding proteins"/>
    <property type="match status" value="1"/>
</dbReference>
<dbReference type="SMART" id="SM00494">
    <property type="entry name" value="ChtBD2"/>
    <property type="match status" value="1"/>
</dbReference>
<dbReference type="KEGG" id="vg:11536504"/>
<dbReference type="PROSITE" id="PS50940">
    <property type="entry name" value="CHIT_BIND_II"/>
    <property type="match status" value="1"/>
</dbReference>
<dbReference type="InterPro" id="IPR002557">
    <property type="entry name" value="Chitin-bd_dom"/>
</dbReference>
<gene>
    <name evidence="4" type="primary">orf89</name>
    <name evidence="4" type="ORF">Hz2V089</name>
</gene>
<feature type="region of interest" description="Disordered" evidence="1">
    <location>
        <begin position="96"/>
        <end position="117"/>
    </location>
</feature>
<sequence length="831" mass="95349">MNLGMLVSLIALSVVCICTVILMWFSLHTLNATKIKTPRELADFISTHMKKNGTFTVAFTYRYNKDTNKYENYYVDSLGKLVRKYEDLPINNLGNPVDNGRVNNKRKARDDASGAKKRKGLIENVSDEGFTVTNIEGMFKCPDNWIWRDSEKMCKPKAICQVDDPIGTIKGLPTKDASSPTLYHPRVYAVCQGPTTEPVVVDDADYEFRDQLTSNPKVKIKTGRCINNKVYNQKLVNRAGSDPCVFYDVCQNKEDGYTHADKINDYTPSEYEYYSCHNSTSVLKSCKAGLIYSKILKTCTFRNLCNDKPNTFTLKIDDTRFLKCINYSEAIVSCRDGIYTHPDGRMECVSLACKALYDSNPEHHFRALEIQDYRYMSYVSAIEKCIDNKIHKITTGNRSITYALETRSGEYYTVTRKRLTDDPIRVPGSIIDKTGQMVTVGTLEALRLLADQLIVTNPITIRYNYASPWLEYDLFKGRPFNAKKWNRVADVDNPVSVSVSDTDKAIVFSEYYENIETKQRVPFKSAMTFYSTNRPYFFKDPDEDLVHKELAPDGHVLWAMFRRKRSQPLDMYSLSNLLTTKGAFYVTEEFINTGIVRMVEGLPFDGKLIKNGTVIEFKVFMNDRYYNVTVPIASSQQLKQFLVTPSVVQPGSFKTIEYDESKFDYDTYRYFIVTNIMFTQETFVEHAFSAESVPCVSFFISLLPLSIMGWLGDVKDFDYRSFFTQDPPIGGRERRQNMDTVAPQIVELVLPPTLEEVDESIDTDEVVDDALRRRKSRIVDSSEIAEFDKLYKYTRMVLDSGKELKRPDEDYDAFVAALPSRIMEKLEREGK</sequence>
<organismHost>
    <name type="scientific">Helicoverpa zea</name>
    <name type="common">Corn earworm moth</name>
    <name type="synonym">Heliothis zea</name>
    <dbReference type="NCBI Taxonomy" id="7113"/>
</organismHost>
<dbReference type="Proteomes" id="UP000029779">
    <property type="component" value="Segment"/>
</dbReference>
<protein>
    <submittedName>
        <fullName evidence="4">Vp91 capsid protein</fullName>
    </submittedName>
</protein>
<keyword evidence="2" id="KW-1133">Transmembrane helix</keyword>
<dbReference type="EMBL" id="JN418988">
    <property type="protein sequence ID" value="AEW69638.1"/>
    <property type="molecule type" value="Genomic_DNA"/>
</dbReference>
<dbReference type="OrthoDB" id="542at10239"/>
<dbReference type="GO" id="GO:0005576">
    <property type="term" value="C:extracellular region"/>
    <property type="evidence" value="ECO:0007669"/>
    <property type="project" value="InterPro"/>
</dbReference>
<feature type="domain" description="Chitin-binding type-2" evidence="3">
    <location>
        <begin position="247"/>
        <end position="307"/>
    </location>
</feature>
<keyword evidence="5" id="KW-1185">Reference proteome</keyword>
<reference evidence="4 5" key="1">
    <citation type="journal article" date="2012" name="Viruses">
        <title>Analysis of the Genome of the Sexually Transmitted Insect Virus Helicoverpa zea Nudivirus 2.</title>
        <authorList>
            <person name="Burand J.P."/>
            <person name="Kim W."/>
            <person name="Afonso C.L."/>
            <person name="Tulman E.R."/>
            <person name="Kutish G.F."/>
            <person name="Lu Z."/>
            <person name="Rock D.L."/>
        </authorList>
    </citation>
    <scope>NUCLEOTIDE SEQUENCE [LARGE SCALE GENOMIC DNA]</scope>
    <source>
        <strain evidence="4">MS1</strain>
    </source>
</reference>
<keyword evidence="2" id="KW-0472">Membrane</keyword>
<proteinExistence type="predicted"/>
<keyword evidence="2" id="KW-0812">Transmembrane</keyword>
<evidence type="ECO:0000313" key="4">
    <source>
        <dbReference type="EMBL" id="AEW69638.1"/>
    </source>
</evidence>
<accession>G9I0B5</accession>
<evidence type="ECO:0000313" key="5">
    <source>
        <dbReference type="Proteomes" id="UP000029779"/>
    </source>
</evidence>
<dbReference type="RefSeq" id="YP_004956837.1">
    <property type="nucleotide sequence ID" value="NC_004156.2"/>
</dbReference>
<organism evidence="4 5">
    <name type="scientific">Helicoverpa zea nudivirus 2</name>
    <name type="common">HzNV-2</name>
    <dbReference type="NCBI Taxonomy" id="1128424"/>
    <lineage>
        <taxon>Viruses</taxon>
        <taxon>Viruses incertae sedis</taxon>
        <taxon>Naldaviricetes</taxon>
        <taxon>Lefavirales</taxon>
        <taxon>Nudiviridae</taxon>
        <taxon>Betanudivirus</taxon>
        <taxon>Betanudivirus hezeae</taxon>
    </lineage>
</organism>
<dbReference type="Pfam" id="PF01607">
    <property type="entry name" value="CBM_14"/>
    <property type="match status" value="1"/>
</dbReference>
<dbReference type="GO" id="GO:0008061">
    <property type="term" value="F:chitin binding"/>
    <property type="evidence" value="ECO:0007669"/>
    <property type="project" value="InterPro"/>
</dbReference>
<feature type="transmembrane region" description="Helical" evidence="2">
    <location>
        <begin position="6"/>
        <end position="27"/>
    </location>
</feature>
<evidence type="ECO:0000256" key="2">
    <source>
        <dbReference type="SAM" id="Phobius"/>
    </source>
</evidence>
<evidence type="ECO:0000256" key="1">
    <source>
        <dbReference type="SAM" id="MobiDB-lite"/>
    </source>
</evidence>
<dbReference type="GeneID" id="11536504"/>
<dbReference type="InterPro" id="IPR036508">
    <property type="entry name" value="Chitin-bd_dom_sf"/>
</dbReference>